<evidence type="ECO:0000313" key="3">
    <source>
        <dbReference type="Proteomes" id="UP001289374"/>
    </source>
</evidence>
<dbReference type="AlphaFoldDB" id="A0AAE2BU48"/>
<dbReference type="InterPro" id="IPR004242">
    <property type="entry name" value="Transposase_21"/>
</dbReference>
<dbReference type="Proteomes" id="UP001289374">
    <property type="component" value="Unassembled WGS sequence"/>
</dbReference>
<dbReference type="Pfam" id="PF02992">
    <property type="entry name" value="Transposase_21"/>
    <property type="match status" value="1"/>
</dbReference>
<reference evidence="2" key="2">
    <citation type="journal article" date="2024" name="Plant">
        <title>Genomic evolution and insights into agronomic trait innovations of Sesamum species.</title>
        <authorList>
            <person name="Miao H."/>
            <person name="Wang L."/>
            <person name="Qu L."/>
            <person name="Liu H."/>
            <person name="Sun Y."/>
            <person name="Le M."/>
            <person name="Wang Q."/>
            <person name="Wei S."/>
            <person name="Zheng Y."/>
            <person name="Lin W."/>
            <person name="Duan Y."/>
            <person name="Cao H."/>
            <person name="Xiong S."/>
            <person name="Wang X."/>
            <person name="Wei L."/>
            <person name="Li C."/>
            <person name="Ma Q."/>
            <person name="Ju M."/>
            <person name="Zhao R."/>
            <person name="Li G."/>
            <person name="Mu C."/>
            <person name="Tian Q."/>
            <person name="Mei H."/>
            <person name="Zhang T."/>
            <person name="Gao T."/>
            <person name="Zhang H."/>
        </authorList>
    </citation>
    <scope>NUCLEOTIDE SEQUENCE</scope>
    <source>
        <strain evidence="2">K16</strain>
    </source>
</reference>
<evidence type="ECO:0000256" key="1">
    <source>
        <dbReference type="SAM" id="MobiDB-lite"/>
    </source>
</evidence>
<dbReference type="EMBL" id="JACGWL010000007">
    <property type="protein sequence ID" value="KAK4397851.1"/>
    <property type="molecule type" value="Genomic_DNA"/>
</dbReference>
<organism evidence="2 3">
    <name type="scientific">Sesamum angolense</name>
    <dbReference type="NCBI Taxonomy" id="2727404"/>
    <lineage>
        <taxon>Eukaryota</taxon>
        <taxon>Viridiplantae</taxon>
        <taxon>Streptophyta</taxon>
        <taxon>Embryophyta</taxon>
        <taxon>Tracheophyta</taxon>
        <taxon>Spermatophyta</taxon>
        <taxon>Magnoliopsida</taxon>
        <taxon>eudicotyledons</taxon>
        <taxon>Gunneridae</taxon>
        <taxon>Pentapetalae</taxon>
        <taxon>asterids</taxon>
        <taxon>lamiids</taxon>
        <taxon>Lamiales</taxon>
        <taxon>Pedaliaceae</taxon>
        <taxon>Sesamum</taxon>
    </lineage>
</organism>
<gene>
    <name evidence="2" type="ORF">Sango_1260600</name>
</gene>
<evidence type="ECO:0000313" key="2">
    <source>
        <dbReference type="EMBL" id="KAK4397851.1"/>
    </source>
</evidence>
<name>A0AAE2BU48_9LAMI</name>
<protein>
    <submittedName>
        <fullName evidence="2">Uncharacterized protein</fullName>
    </submittedName>
</protein>
<accession>A0AAE2BU48</accession>
<keyword evidence="3" id="KW-1185">Reference proteome</keyword>
<sequence>MSKIAHGEAQVIEYYDDPPAPISVETPVAPNMATHWGDVEQMNWDQRMVYDAVGPHFFSAHPNPKPWVPAILSLLKVLKLALVCMAMMCQDYRIDFFDVVRASDQPLYNGCDEFHLSAVTRMTFGWSTASSVVTRGTNLPGIETPNARSPRMPSLDWLCAPMDLHHTGTYSCWPIILTPYNLPSEMCMKPEYMFLTMVIPRPSNPKHRIDVYLEPLIEELLQLWHIGVLTHDHATNQAFMMRAALMWTVNDLPAYGCHPDGVLYPRPDQPPAADAPTEESTQQQDEEAVDF</sequence>
<comment type="caution">
    <text evidence="2">The sequence shown here is derived from an EMBL/GenBank/DDBJ whole genome shotgun (WGS) entry which is preliminary data.</text>
</comment>
<proteinExistence type="predicted"/>
<feature type="region of interest" description="Disordered" evidence="1">
    <location>
        <begin position="265"/>
        <end position="291"/>
    </location>
</feature>
<reference evidence="2" key="1">
    <citation type="submission" date="2020-06" db="EMBL/GenBank/DDBJ databases">
        <authorList>
            <person name="Li T."/>
            <person name="Hu X."/>
            <person name="Zhang T."/>
            <person name="Song X."/>
            <person name="Zhang H."/>
            <person name="Dai N."/>
            <person name="Sheng W."/>
            <person name="Hou X."/>
            <person name="Wei L."/>
        </authorList>
    </citation>
    <scope>NUCLEOTIDE SEQUENCE</scope>
    <source>
        <strain evidence="2">K16</strain>
        <tissue evidence="2">Leaf</tissue>
    </source>
</reference>